<dbReference type="RefSeq" id="WP_190256089.1">
    <property type="nucleotide sequence ID" value="NZ_BMPI01000066.1"/>
</dbReference>
<comment type="caution">
    <text evidence="1">The sequence shown here is derived from an EMBL/GenBank/DDBJ whole genome shotgun (WGS) entry which is preliminary data.</text>
</comment>
<dbReference type="Proteomes" id="UP000642070">
    <property type="component" value="Unassembled WGS sequence"/>
</dbReference>
<protein>
    <submittedName>
        <fullName evidence="1">Uncharacterized protein</fullName>
    </submittedName>
</protein>
<dbReference type="EMBL" id="BMPI01000066">
    <property type="protein sequence ID" value="GGM73287.1"/>
    <property type="molecule type" value="Genomic_DNA"/>
</dbReference>
<name>A0A917UAW1_9ACTN</name>
<accession>A0A917UAW1</accession>
<reference evidence="1" key="1">
    <citation type="journal article" date="2014" name="Int. J. Syst. Evol. Microbiol.">
        <title>Complete genome sequence of Corynebacterium casei LMG S-19264T (=DSM 44701T), isolated from a smear-ripened cheese.</title>
        <authorList>
            <consortium name="US DOE Joint Genome Institute (JGI-PGF)"/>
            <person name="Walter F."/>
            <person name="Albersmeier A."/>
            <person name="Kalinowski J."/>
            <person name="Ruckert C."/>
        </authorList>
    </citation>
    <scope>NUCLEOTIDE SEQUENCE</scope>
    <source>
        <strain evidence="1">JCM 19831</strain>
    </source>
</reference>
<dbReference type="AlphaFoldDB" id="A0A917UAW1"/>
<organism evidence="1 2">
    <name type="scientific">Dactylosporangium sucinum</name>
    <dbReference type="NCBI Taxonomy" id="1424081"/>
    <lineage>
        <taxon>Bacteria</taxon>
        <taxon>Bacillati</taxon>
        <taxon>Actinomycetota</taxon>
        <taxon>Actinomycetes</taxon>
        <taxon>Micromonosporales</taxon>
        <taxon>Micromonosporaceae</taxon>
        <taxon>Dactylosporangium</taxon>
    </lineage>
</organism>
<reference evidence="1" key="2">
    <citation type="submission" date="2020-09" db="EMBL/GenBank/DDBJ databases">
        <authorList>
            <person name="Sun Q."/>
            <person name="Ohkuma M."/>
        </authorList>
    </citation>
    <scope>NUCLEOTIDE SEQUENCE</scope>
    <source>
        <strain evidence="1">JCM 19831</strain>
    </source>
</reference>
<proteinExistence type="predicted"/>
<keyword evidence="2" id="KW-1185">Reference proteome</keyword>
<gene>
    <name evidence="1" type="ORF">GCM10007977_088670</name>
</gene>
<evidence type="ECO:0000313" key="2">
    <source>
        <dbReference type="Proteomes" id="UP000642070"/>
    </source>
</evidence>
<sequence length="78" mass="8227">MRRWSSLVVARVGRSLTVVDREVAGLDAELVALASSAASALVGAMAKNGWDSGPEHPDTRIVRDSIDYWTDVADGDGG</sequence>
<evidence type="ECO:0000313" key="1">
    <source>
        <dbReference type="EMBL" id="GGM73287.1"/>
    </source>
</evidence>